<reference evidence="1 2" key="1">
    <citation type="submission" date="2017-03" db="EMBL/GenBank/DDBJ databases">
        <title>Sulfur activation and transportation mechanism of thermophilic Archaea Acidianus manzaensis YN-25.</title>
        <authorList>
            <person name="Ma Y."/>
            <person name="Yang Y."/>
            <person name="Xia J."/>
        </authorList>
    </citation>
    <scope>NUCLEOTIDE SEQUENCE [LARGE SCALE GENOMIC DNA]</scope>
    <source>
        <strain evidence="1 2">YN-25</strain>
    </source>
</reference>
<evidence type="ECO:0000313" key="1">
    <source>
        <dbReference type="EMBL" id="ARM76062.1"/>
    </source>
</evidence>
<organism evidence="1 2">
    <name type="scientific">Acidianus manzaensis</name>
    <dbReference type="NCBI Taxonomy" id="282676"/>
    <lineage>
        <taxon>Archaea</taxon>
        <taxon>Thermoproteota</taxon>
        <taxon>Thermoprotei</taxon>
        <taxon>Sulfolobales</taxon>
        <taxon>Sulfolobaceae</taxon>
        <taxon>Acidianus</taxon>
    </lineage>
</organism>
<name>A0A1W6K0Q9_9CREN</name>
<dbReference type="RefSeq" id="WP_187152661.1">
    <property type="nucleotide sequence ID" value="NZ_CP020477.1"/>
</dbReference>
<proteinExistence type="predicted"/>
<dbReference type="EMBL" id="CP020477">
    <property type="protein sequence ID" value="ARM76062.1"/>
    <property type="molecule type" value="Genomic_DNA"/>
</dbReference>
<protein>
    <submittedName>
        <fullName evidence="1">Uncharacterized protein</fullName>
    </submittedName>
</protein>
<evidence type="ECO:0000313" key="2">
    <source>
        <dbReference type="Proteomes" id="UP000193404"/>
    </source>
</evidence>
<dbReference type="OrthoDB" id="36791at2157"/>
<accession>A0A1W6K0Q9</accession>
<dbReference type="Proteomes" id="UP000193404">
    <property type="component" value="Chromosome"/>
</dbReference>
<dbReference type="KEGG" id="aman:B6F84_08535"/>
<gene>
    <name evidence="1" type="ORF">B6F84_08535</name>
</gene>
<sequence>MKAYDVLSYLIEHADNGSVAALTTEDNVPILIIKNNEYSFTSYICLHSGEVKSIFKEFDRTTFHRAILDFIDEVSAYLGTSITELKLSDAALFTDCIPKKEEKPKRKIEKKKEEENITDKIQKLRIIEKPFHVIPLLTDQGKLIAYVPEISTISSFDFITKSVSIIDDKISPANVDFKQLYLTLFSNKLDPHQGNPFTTINDITFFTASFIDLGDKGKGDFNGKNVNKRLGRFFIGTYKGGLKTTDIEFLDFDSLNKGRLYVGLFIRKNEKILKLSGMSIVDLHESGKLTLNSYLFASFAQTAKNCVINFADYDKLFSNFLNLGLAKSDGRSILKDAIEIHSMMIDLPFSEQISNNQIKIVDPISYWYYSSNNEDIRECIDCPLKDKVSLRKDILASLKRKGWLNAFII</sequence>
<dbReference type="AlphaFoldDB" id="A0A1W6K0Q9"/>
<keyword evidence="2" id="KW-1185">Reference proteome</keyword>
<dbReference type="GeneID" id="58788279"/>